<protein>
    <submittedName>
        <fullName evidence="1">Nucleotidyltransferase family protein</fullName>
    </submittedName>
</protein>
<dbReference type="InterPro" id="IPR039498">
    <property type="entry name" value="NTP_transf_5"/>
</dbReference>
<dbReference type="EMBL" id="JBHRSW010000015">
    <property type="protein sequence ID" value="MFC3121984.1"/>
    <property type="molecule type" value="Genomic_DNA"/>
</dbReference>
<comment type="caution">
    <text evidence="1">The sequence shown here is derived from an EMBL/GenBank/DDBJ whole genome shotgun (WGS) entry which is preliminary data.</text>
</comment>
<accession>A0ABV7FNU3</accession>
<dbReference type="RefSeq" id="WP_376920110.1">
    <property type="nucleotide sequence ID" value="NZ_JBHRSW010000015.1"/>
</dbReference>
<evidence type="ECO:0000313" key="2">
    <source>
        <dbReference type="Proteomes" id="UP001595478"/>
    </source>
</evidence>
<gene>
    <name evidence="1" type="ORF">ACFOHL_10160</name>
</gene>
<name>A0ABV7FNU3_9ALTE</name>
<reference evidence="2" key="1">
    <citation type="journal article" date="2019" name="Int. J. Syst. Evol. Microbiol.">
        <title>The Global Catalogue of Microorganisms (GCM) 10K type strain sequencing project: providing services to taxonomists for standard genome sequencing and annotation.</title>
        <authorList>
            <consortium name="The Broad Institute Genomics Platform"/>
            <consortium name="The Broad Institute Genome Sequencing Center for Infectious Disease"/>
            <person name="Wu L."/>
            <person name="Ma J."/>
        </authorList>
    </citation>
    <scope>NUCLEOTIDE SEQUENCE [LARGE SCALE GENOMIC DNA]</scope>
    <source>
        <strain evidence="2">KCTC 52473</strain>
    </source>
</reference>
<organism evidence="1 2">
    <name type="scientific">Agaribacter flavus</name>
    <dbReference type="NCBI Taxonomy" id="1902781"/>
    <lineage>
        <taxon>Bacteria</taxon>
        <taxon>Pseudomonadati</taxon>
        <taxon>Pseudomonadota</taxon>
        <taxon>Gammaproteobacteria</taxon>
        <taxon>Alteromonadales</taxon>
        <taxon>Alteromonadaceae</taxon>
        <taxon>Agaribacter</taxon>
    </lineage>
</organism>
<keyword evidence="2" id="KW-1185">Reference proteome</keyword>
<dbReference type="Proteomes" id="UP001595478">
    <property type="component" value="Unassembled WGS sequence"/>
</dbReference>
<sequence>MNSLTSEHVIRAYLDVSSLLELSKSQLSQLIIVMRQQKILARVAHSLVEQDLIDTIEPRAQRHFRNALLMSNKQQLQVWEEAELLVSQLDGVSPFLIFLKGAAYSLSAKLTTNKVAAGRIYSDIDVLVDRESLKLCEQTLAIKGWLAQEVTDYDDKYYRKWAHEIPPMSHGKRGTIIDIHHNIVPLISKVAPNVNKLLNHAVNLGDGIWVLSPAAQFVHSAIHLFRNEEFDSAFRDLTDLHIMLKAGGAEFEQAIIEVAEEIGFSKEAALAFHFVAELDSSAVNANGAASAFIKANPISSVDKYIFSRVLFPQHPFLEASQTPFRGFLALLRGHLQKMPLHILTYHLFVKLCRWLAESVAGKHIFTPLDENQKRF</sequence>
<evidence type="ECO:0000313" key="1">
    <source>
        <dbReference type="EMBL" id="MFC3121984.1"/>
    </source>
</evidence>
<dbReference type="Pfam" id="PF14907">
    <property type="entry name" value="NTP_transf_5"/>
    <property type="match status" value="1"/>
</dbReference>
<proteinExistence type="predicted"/>